<comment type="caution">
    <text evidence="1">The sequence shown here is derived from an EMBL/GenBank/DDBJ whole genome shotgun (WGS) entry which is preliminary data.</text>
</comment>
<feature type="non-terminal residue" evidence="1">
    <location>
        <position position="329"/>
    </location>
</feature>
<evidence type="ECO:0000313" key="1">
    <source>
        <dbReference type="EMBL" id="RCH77615.1"/>
    </source>
</evidence>
<keyword evidence="2" id="KW-1185">Reference proteome</keyword>
<accession>A0A367IIW4</accession>
<gene>
    <name evidence="1" type="ORF">CU098_001892</name>
</gene>
<proteinExistence type="predicted"/>
<evidence type="ECO:0000313" key="2">
    <source>
        <dbReference type="Proteomes" id="UP000253551"/>
    </source>
</evidence>
<dbReference type="EMBL" id="PJQM01007891">
    <property type="protein sequence ID" value="RCH77615.1"/>
    <property type="molecule type" value="Genomic_DNA"/>
</dbReference>
<protein>
    <submittedName>
        <fullName evidence="1">Uncharacterized protein</fullName>
    </submittedName>
</protein>
<dbReference type="OrthoDB" id="2274989at2759"/>
<feature type="non-terminal residue" evidence="1">
    <location>
        <position position="1"/>
    </location>
</feature>
<dbReference type="AlphaFoldDB" id="A0A367IIW4"/>
<dbReference type="Proteomes" id="UP000253551">
    <property type="component" value="Unassembled WGS sequence"/>
</dbReference>
<name>A0A367IIW4_RHIST</name>
<reference evidence="1 2" key="1">
    <citation type="journal article" date="2018" name="G3 (Bethesda)">
        <title>Phylogenetic and Phylogenomic Definition of Rhizopus Species.</title>
        <authorList>
            <person name="Gryganskyi A.P."/>
            <person name="Golan J."/>
            <person name="Dolatabadi S."/>
            <person name="Mondo S."/>
            <person name="Robb S."/>
            <person name="Idnurm A."/>
            <person name="Muszewska A."/>
            <person name="Steczkiewicz K."/>
            <person name="Masonjones S."/>
            <person name="Liao H.L."/>
            <person name="Gajdeczka M.T."/>
            <person name="Anike F."/>
            <person name="Vuek A."/>
            <person name="Anishchenko I.M."/>
            <person name="Voigt K."/>
            <person name="de Hoog G.S."/>
            <person name="Smith M.E."/>
            <person name="Heitman J."/>
            <person name="Vilgalys R."/>
            <person name="Stajich J.E."/>
        </authorList>
    </citation>
    <scope>NUCLEOTIDE SEQUENCE [LARGE SCALE GENOMIC DNA]</scope>
    <source>
        <strain evidence="1 2">LSU 92-RS-03</strain>
    </source>
</reference>
<organism evidence="1 2">
    <name type="scientific">Rhizopus stolonifer</name>
    <name type="common">Rhizopus nigricans</name>
    <dbReference type="NCBI Taxonomy" id="4846"/>
    <lineage>
        <taxon>Eukaryota</taxon>
        <taxon>Fungi</taxon>
        <taxon>Fungi incertae sedis</taxon>
        <taxon>Mucoromycota</taxon>
        <taxon>Mucoromycotina</taxon>
        <taxon>Mucoromycetes</taxon>
        <taxon>Mucorales</taxon>
        <taxon>Mucorineae</taxon>
        <taxon>Rhizopodaceae</taxon>
        <taxon>Rhizopus</taxon>
    </lineage>
</organism>
<sequence length="329" mass="38333">IVFITLIQHSYAIVRTEESPEWNKDTLTAYFKKYKLQIDKNSDYNSLVDTIKSYKDAVTANSRLFGTNVDHILSGFKLYLEKQAKLTENDTDDLFTHLKHQLRQLELKGQLTKDRVQAVLDKAHYRVMHEKLMTEAEWKKAYAHFESTYAKPSWYQRLLHLKPDLQDIESSSLRDWVQSATAHLGRLGTLTKDQVSAVSETLYQSILNSDLNKLGERAWAEDLTHTISQRTQLKKEQLEEIVQSIANEVRAYKVFAIDYSGQAKEQAHHWMGDLQGLFWNKVQGIMEPIKTRLPQNKDTWHFYNYRDAHLKYPGQEKKLTASLRAQAKS</sequence>